<dbReference type="Proteomes" id="UP000199095">
    <property type="component" value="Unassembled WGS sequence"/>
</dbReference>
<gene>
    <name evidence="2" type="ORF">SAMN05421676_10977</name>
</gene>
<dbReference type="Pfam" id="PF05239">
    <property type="entry name" value="PRC"/>
    <property type="match status" value="1"/>
</dbReference>
<dbReference type="PANTHER" id="PTHR40061">
    <property type="entry name" value="SPORULATION PROTEIN YLMC-RELATED"/>
    <property type="match status" value="1"/>
</dbReference>
<organism evidence="2 3">
    <name type="scientific">Salinibacillus kushneri</name>
    <dbReference type="NCBI Taxonomy" id="237682"/>
    <lineage>
        <taxon>Bacteria</taxon>
        <taxon>Bacillati</taxon>
        <taxon>Bacillota</taxon>
        <taxon>Bacilli</taxon>
        <taxon>Bacillales</taxon>
        <taxon>Bacillaceae</taxon>
        <taxon>Salinibacillus</taxon>
    </lineage>
</organism>
<name>A0A1I0HM56_9BACI</name>
<reference evidence="3" key="1">
    <citation type="submission" date="2016-10" db="EMBL/GenBank/DDBJ databases">
        <authorList>
            <person name="Varghese N."/>
            <person name="Submissions S."/>
        </authorList>
    </citation>
    <scope>NUCLEOTIDE SEQUENCE [LARGE SCALE GENOMIC DNA]</scope>
    <source>
        <strain evidence="3">CGMCC 1.3566</strain>
    </source>
</reference>
<dbReference type="RefSeq" id="WP_093136445.1">
    <property type="nucleotide sequence ID" value="NZ_FOHJ01000009.1"/>
</dbReference>
<dbReference type="OrthoDB" id="6024937at2"/>
<evidence type="ECO:0000313" key="3">
    <source>
        <dbReference type="Proteomes" id="UP000199095"/>
    </source>
</evidence>
<dbReference type="STRING" id="237682.SAMN05421676_10977"/>
<dbReference type="InterPro" id="IPR014238">
    <property type="entry name" value="Spore_YlmC/YmxH"/>
</dbReference>
<proteinExistence type="predicted"/>
<dbReference type="InterPro" id="IPR011033">
    <property type="entry name" value="PRC_barrel-like_sf"/>
</dbReference>
<dbReference type="PANTHER" id="PTHR40061:SF1">
    <property type="entry name" value="SPORULATION PROTEIN YLMC-RELATED"/>
    <property type="match status" value="1"/>
</dbReference>
<evidence type="ECO:0000259" key="1">
    <source>
        <dbReference type="Pfam" id="PF05239"/>
    </source>
</evidence>
<protein>
    <submittedName>
        <fullName evidence="2">Sporulation protein, YlmC/YmxH family</fullName>
    </submittedName>
</protein>
<dbReference type="SUPFAM" id="SSF50346">
    <property type="entry name" value="PRC-barrel domain"/>
    <property type="match status" value="1"/>
</dbReference>
<sequence length="94" mass="10665">MTISELQVKDIVAVEDGRKLGYISDLEIDVDKGYIVALIIALKGKMFGLFGKDEEITIPWNHIVTIGADVILVRTENQKLTHNIHDNQYDVQER</sequence>
<dbReference type="Gene3D" id="2.30.30.240">
    <property type="entry name" value="PRC-barrel domain"/>
    <property type="match status" value="1"/>
</dbReference>
<dbReference type="EMBL" id="FOHJ01000009">
    <property type="protein sequence ID" value="SET85098.1"/>
    <property type="molecule type" value="Genomic_DNA"/>
</dbReference>
<keyword evidence="3" id="KW-1185">Reference proteome</keyword>
<dbReference type="InterPro" id="IPR027275">
    <property type="entry name" value="PRC-brl_dom"/>
</dbReference>
<accession>A0A1I0HM56</accession>
<evidence type="ECO:0000313" key="2">
    <source>
        <dbReference type="EMBL" id="SET85098.1"/>
    </source>
</evidence>
<feature type="domain" description="PRC-barrel" evidence="1">
    <location>
        <begin position="2"/>
        <end position="75"/>
    </location>
</feature>
<dbReference type="AlphaFoldDB" id="A0A1I0HM56"/>
<dbReference type="NCBIfam" id="TIGR02888">
    <property type="entry name" value="spore_YlmC_YmxH"/>
    <property type="match status" value="1"/>
</dbReference>